<accession>A0A450UQG9</accession>
<dbReference type="PANTHER" id="PTHR43539:SF23">
    <property type="entry name" value="FAD-DEPENDENT OXIDOREDUCTASE DOMAIN-CONTAINING PROTEIN 2"/>
    <property type="match status" value="1"/>
</dbReference>
<dbReference type="SUPFAM" id="SSF51905">
    <property type="entry name" value="FAD/NAD(P)-binding domain"/>
    <property type="match status" value="1"/>
</dbReference>
<name>A0A450UQG9_9GAMM</name>
<dbReference type="EMBL" id="CAADFH010000044">
    <property type="protein sequence ID" value="VFJ94777.1"/>
    <property type="molecule type" value="Genomic_DNA"/>
</dbReference>
<gene>
    <name evidence="2" type="ORF">BECKLFY1418A_GA0070994_10443</name>
</gene>
<sequence length="511" mass="58720">MLSYAIIGAGPAGLQTGYFLSENDLSYRIFEGGENVGMFFRHQPRHRTLISVNKRFTGSDNPEYNLRHDWNSLLSKDGPRFTSYSERLFPHADDLVTYLGDYYHHHRLNVAFDHRVSRISRQGEGFLIDFENQVAVEAKRIIVATGLFKPRIPEIPGIELAEQYVDISIDPEDYQNQRILIIGKGNSAFETADSMVDTAALIHLCSPNFIRMAWNSHYVGHLRAVNNNILDMYQLKSQHAIMNAEIAELRQCSDGMVEAKFHYKRAQGEQEVIRYHKVICCAGFVMDSTIFGPDCCPETVLNGKYPALHPDFQSKNQPGLYFVGTLTHSLDYRKSTSGFIHGFRYNTDALVNILLHDYHNRSLRHVDLDATPRALTEHLLKRVNTVSSLWQQPGFLADFYLPRAKRAECYDTLPLTYGLKAFEQEAVVSVTFEYGHDDVEGDIFARGRIARTNQEEAEKSEFLHPILRLYRNGEMLEEYHVIEDLEAIWTWEEHGKGIEDFWERVINGQLC</sequence>
<dbReference type="InterPro" id="IPR036188">
    <property type="entry name" value="FAD/NAD-bd_sf"/>
</dbReference>
<dbReference type="Gene3D" id="3.50.50.60">
    <property type="entry name" value="FAD/NAD(P)-binding domain"/>
    <property type="match status" value="2"/>
</dbReference>
<protein>
    <submittedName>
        <fullName evidence="2">Pyridine nucleotide-disulphide oxidoreductase</fullName>
    </submittedName>
</protein>
<evidence type="ECO:0000313" key="2">
    <source>
        <dbReference type="EMBL" id="VFJ94777.1"/>
    </source>
</evidence>
<dbReference type="GO" id="GO:0036503">
    <property type="term" value="P:ERAD pathway"/>
    <property type="evidence" value="ECO:0007669"/>
    <property type="project" value="TreeGrafter"/>
</dbReference>
<dbReference type="AlphaFoldDB" id="A0A450UQG9"/>
<reference evidence="2" key="1">
    <citation type="submission" date="2019-02" db="EMBL/GenBank/DDBJ databases">
        <authorList>
            <person name="Gruber-Vodicka R. H."/>
            <person name="Seah K. B. B."/>
        </authorList>
    </citation>
    <scope>NUCLEOTIDE SEQUENCE</scope>
    <source>
        <strain evidence="2">BECK_M6</strain>
    </source>
</reference>
<dbReference type="PRINTS" id="PR00368">
    <property type="entry name" value="FADPNR"/>
</dbReference>
<organism evidence="2">
    <name type="scientific">Candidatus Kentrum sp. LFY</name>
    <dbReference type="NCBI Taxonomy" id="2126342"/>
    <lineage>
        <taxon>Bacteria</taxon>
        <taxon>Pseudomonadati</taxon>
        <taxon>Pseudomonadota</taxon>
        <taxon>Gammaproteobacteria</taxon>
        <taxon>Candidatus Kentrum</taxon>
    </lineage>
</organism>
<dbReference type="GO" id="GO:0050660">
    <property type="term" value="F:flavin adenine dinucleotide binding"/>
    <property type="evidence" value="ECO:0007669"/>
    <property type="project" value="TreeGrafter"/>
</dbReference>
<evidence type="ECO:0000256" key="1">
    <source>
        <dbReference type="ARBA" id="ARBA00023002"/>
    </source>
</evidence>
<dbReference type="GO" id="GO:0004497">
    <property type="term" value="F:monooxygenase activity"/>
    <property type="evidence" value="ECO:0007669"/>
    <property type="project" value="TreeGrafter"/>
</dbReference>
<dbReference type="Pfam" id="PF13738">
    <property type="entry name" value="Pyr_redox_3"/>
    <property type="match status" value="1"/>
</dbReference>
<proteinExistence type="predicted"/>
<dbReference type="InterPro" id="IPR050982">
    <property type="entry name" value="Auxin_biosynth/cation_transpt"/>
</dbReference>
<dbReference type="PRINTS" id="PR00411">
    <property type="entry name" value="PNDRDTASEI"/>
</dbReference>
<keyword evidence="1" id="KW-0560">Oxidoreductase</keyword>
<dbReference type="PANTHER" id="PTHR43539">
    <property type="entry name" value="FLAVIN-BINDING MONOOXYGENASE-LIKE PROTEIN (AFU_ORTHOLOGUE AFUA_4G09220)"/>
    <property type="match status" value="1"/>
</dbReference>